<dbReference type="InterPro" id="IPR000595">
    <property type="entry name" value="cNMP-bd_dom"/>
</dbReference>
<dbReference type="PRINTS" id="PR00103">
    <property type="entry name" value="CAMPKINASE"/>
</dbReference>
<evidence type="ECO:0000313" key="4">
    <source>
        <dbReference type="Proteomes" id="UP000257451"/>
    </source>
</evidence>
<keyword evidence="3" id="KW-0407">Ion channel</keyword>
<keyword evidence="1" id="KW-0812">Transmembrane</keyword>
<dbReference type="SUPFAM" id="SSF103473">
    <property type="entry name" value="MFS general substrate transporter"/>
    <property type="match status" value="1"/>
</dbReference>
<protein>
    <submittedName>
        <fullName evidence="3">Cyclic nucleotide-gated potassium channel</fullName>
    </submittedName>
</protein>
<dbReference type="Proteomes" id="UP000257451">
    <property type="component" value="Unassembled WGS sequence"/>
</dbReference>
<feature type="domain" description="Cyclic nucleotide-binding" evidence="2">
    <location>
        <begin position="429"/>
        <end position="527"/>
    </location>
</feature>
<dbReference type="SUPFAM" id="SSF51206">
    <property type="entry name" value="cAMP-binding domain-like"/>
    <property type="match status" value="2"/>
</dbReference>
<feature type="transmembrane region" description="Helical" evidence="1">
    <location>
        <begin position="232"/>
        <end position="253"/>
    </location>
</feature>
<dbReference type="InterPro" id="IPR014710">
    <property type="entry name" value="RmlC-like_jellyroll"/>
</dbReference>
<keyword evidence="1" id="KW-0472">Membrane</keyword>
<keyword evidence="3" id="KW-0406">Ion transport</keyword>
<dbReference type="SMART" id="SM00100">
    <property type="entry name" value="cNMP"/>
    <property type="match status" value="2"/>
</dbReference>
<feature type="transmembrane region" description="Helical" evidence="1">
    <location>
        <begin position="371"/>
        <end position="404"/>
    </location>
</feature>
<name>A0A3E2MP79_MYCMR</name>
<dbReference type="PROSITE" id="PS50042">
    <property type="entry name" value="CNMP_BINDING_3"/>
    <property type="match status" value="2"/>
</dbReference>
<comment type="caution">
    <text evidence="3">The sequence shown here is derived from an EMBL/GenBank/DDBJ whole genome shotgun (WGS) entry which is preliminary data.</text>
</comment>
<dbReference type="PROSITE" id="PS00889">
    <property type="entry name" value="CNMP_BINDING_2"/>
    <property type="match status" value="2"/>
</dbReference>
<organism evidence="3 4">
    <name type="scientific">Mycobacterium marinum</name>
    <dbReference type="NCBI Taxonomy" id="1781"/>
    <lineage>
        <taxon>Bacteria</taxon>
        <taxon>Bacillati</taxon>
        <taxon>Actinomycetota</taxon>
        <taxon>Actinomycetes</taxon>
        <taxon>Mycobacteriales</taxon>
        <taxon>Mycobacteriaceae</taxon>
        <taxon>Mycobacterium</taxon>
        <taxon>Mycobacterium ulcerans group</taxon>
    </lineage>
</organism>
<dbReference type="Gene3D" id="2.60.120.10">
    <property type="entry name" value="Jelly Rolls"/>
    <property type="match status" value="2"/>
</dbReference>
<proteinExistence type="predicted"/>
<dbReference type="GO" id="GO:0034220">
    <property type="term" value="P:monoatomic ion transmembrane transport"/>
    <property type="evidence" value="ECO:0007669"/>
    <property type="project" value="UniProtKB-KW"/>
</dbReference>
<dbReference type="PANTHER" id="PTHR23011:SF28">
    <property type="entry name" value="CYCLIC NUCLEOTIDE-BINDING DOMAIN CONTAINING PROTEIN"/>
    <property type="match status" value="1"/>
</dbReference>
<dbReference type="RefSeq" id="WP_117387554.1">
    <property type="nucleotide sequence ID" value="NZ_BQLC01000392.1"/>
</dbReference>
<dbReference type="CDD" id="cd00038">
    <property type="entry name" value="CAP_ED"/>
    <property type="match status" value="2"/>
</dbReference>
<dbReference type="PANTHER" id="PTHR23011">
    <property type="entry name" value="CYCLIC NUCLEOTIDE-BINDING DOMAIN CONTAINING PROTEIN"/>
    <property type="match status" value="1"/>
</dbReference>
<dbReference type="AlphaFoldDB" id="A0A3E2MP79"/>
<keyword evidence="1" id="KW-1133">Transmembrane helix</keyword>
<dbReference type="EMBL" id="PEDF01000201">
    <property type="protein sequence ID" value="RFZ33216.1"/>
    <property type="molecule type" value="Genomic_DNA"/>
</dbReference>
<dbReference type="Gene3D" id="1.20.1250.20">
    <property type="entry name" value="MFS general substrate transporter like domains"/>
    <property type="match status" value="1"/>
</dbReference>
<feature type="domain" description="Cyclic nucleotide-binding" evidence="2">
    <location>
        <begin position="577"/>
        <end position="676"/>
    </location>
</feature>
<dbReference type="InterPro" id="IPR018490">
    <property type="entry name" value="cNMP-bd_dom_sf"/>
</dbReference>
<dbReference type="InterPro" id="IPR018488">
    <property type="entry name" value="cNMP-bd_CS"/>
</dbReference>
<feature type="transmembrane region" description="Helical" evidence="1">
    <location>
        <begin position="92"/>
        <end position="113"/>
    </location>
</feature>
<feature type="transmembrane region" description="Helical" evidence="1">
    <location>
        <begin position="273"/>
        <end position="296"/>
    </location>
</feature>
<accession>A0A3E2MP79</accession>
<feature type="transmembrane region" description="Helical" evidence="1">
    <location>
        <begin position="308"/>
        <end position="330"/>
    </location>
</feature>
<reference evidence="3 4" key="1">
    <citation type="journal article" date="2018" name="Sci. Rep.">
        <title>Extensive genomic diversity among Mycobacterium marinum strains revealed by whole genome sequencing.</title>
        <authorList>
            <person name="Das S."/>
            <person name="Pettersson B.M."/>
            <person name="Behra P.R."/>
            <person name="Mallick A."/>
            <person name="Cheramie M."/>
            <person name="Ramesh M."/>
            <person name="Shirreff L."/>
            <person name="DuCote T."/>
            <person name="Dasgupta S."/>
            <person name="Ennis D.G."/>
            <person name="Kirsebom L.A."/>
        </authorList>
    </citation>
    <scope>NUCLEOTIDE SEQUENCE [LARGE SCALE GENOMIC DNA]</scope>
    <source>
        <strain evidence="3 4">Davis1</strain>
    </source>
</reference>
<gene>
    <name evidence="3" type="ORF">DAVIS_05048</name>
</gene>
<sequence length="676" mass="67946">MALAATRKLVRDPQLRRLMAVCATFLTSNSAHGVLLTVFAFSVGGAATVGVVTLVRMLPSALLAPLAATLATSPRPQVHLAIGVGARGMTTIATVIVVVSGAPLGVVLVVLGVDSLMSAAVRSLHAALVVRLATSVAEAATANAATGVLLYASALAGPALAGVMLAFVGVGWALTLPAALFVVGALTALRITVAPIDDMPDTGSARPSGGVARVQLRAVGAGFRAIIESRPAAAAATLFLLTTTLLDGFWYVASAPLAADQFGLGPSGVTTIMTIYGVGGLLGAVAMLSIAGRGGLARMFTLARLSEALLLAAIGAASLPALGLVLAAGVGGGSAASWAIAPTLVQRSVNRASMVTAAASLQSVSQLAIAAGAGIAAVLVGSLGLTGALAIVSGAAALITVLAWPQVRRADKLSDDDSAKLAVIRATPVLAPLPALALEQLARTATRMAVPAGSDVIRQGDRGDRFYMIASGLADATVNGRRVATLGPGGSFGEIALLHDVARSATVTARKDLDLVAVDRAEFLAALSSNTAAGLRLGGLARTRLGTVPVEERLIELGPDPALNSQSLSELLAAQPALAGIGDGALRELADTAKVLAAPDGALITCEGDHGDTYYVILEGAAQVLDDDTAVHHLGPGEGFGEQAILRDVPRTATVRAVGDTTLVAVDREAFQRARR</sequence>
<keyword evidence="3" id="KW-0813">Transport</keyword>
<evidence type="ECO:0000313" key="3">
    <source>
        <dbReference type="EMBL" id="RFZ33216.1"/>
    </source>
</evidence>
<evidence type="ECO:0000256" key="1">
    <source>
        <dbReference type="SAM" id="Phobius"/>
    </source>
</evidence>
<dbReference type="InterPro" id="IPR036259">
    <property type="entry name" value="MFS_trans_sf"/>
</dbReference>
<evidence type="ECO:0000259" key="2">
    <source>
        <dbReference type="PROSITE" id="PS50042"/>
    </source>
</evidence>
<dbReference type="Pfam" id="PF00027">
    <property type="entry name" value="cNMP_binding"/>
    <property type="match status" value="2"/>
</dbReference>
<dbReference type="PROSITE" id="PS00888">
    <property type="entry name" value="CNMP_BINDING_1"/>
    <property type="match status" value="1"/>
</dbReference>